<keyword evidence="2" id="KW-0833">Ubl conjugation pathway</keyword>
<comment type="similarity">
    <text evidence="3">Belongs to the WD repeat cdt2 family.</text>
</comment>
<dbReference type="PANTHER" id="PTHR22852">
    <property type="entry name" value="LETHAL 2 DENTICLELESS PROTEIN RETINOIC ACID-REGULATED NUCLEAR MATRIX-ASSOCIATED PROTEIN"/>
    <property type="match status" value="1"/>
</dbReference>
<dbReference type="SMART" id="SM00320">
    <property type="entry name" value="WD40"/>
    <property type="match status" value="1"/>
</dbReference>
<evidence type="ECO:0000256" key="3">
    <source>
        <dbReference type="ARBA" id="ARBA00038344"/>
    </source>
</evidence>
<organism evidence="5 6">
    <name type="scientific">Elysia crispata</name>
    <name type="common">lettuce slug</name>
    <dbReference type="NCBI Taxonomy" id="231223"/>
    <lineage>
        <taxon>Eukaryota</taxon>
        <taxon>Metazoa</taxon>
        <taxon>Spiralia</taxon>
        <taxon>Lophotrochozoa</taxon>
        <taxon>Mollusca</taxon>
        <taxon>Gastropoda</taxon>
        <taxon>Heterobranchia</taxon>
        <taxon>Euthyneura</taxon>
        <taxon>Panpulmonata</taxon>
        <taxon>Sacoglossa</taxon>
        <taxon>Placobranchoidea</taxon>
        <taxon>Plakobranchidae</taxon>
        <taxon>Elysia</taxon>
    </lineage>
</organism>
<dbReference type="InterPro" id="IPR036322">
    <property type="entry name" value="WD40_repeat_dom_sf"/>
</dbReference>
<proteinExistence type="inferred from homology"/>
<dbReference type="PROSITE" id="PS50082">
    <property type="entry name" value="WD_REPEATS_2"/>
    <property type="match status" value="1"/>
</dbReference>
<keyword evidence="6" id="KW-1185">Reference proteome</keyword>
<dbReference type="EMBL" id="JAWDGP010003253">
    <property type="protein sequence ID" value="KAK3775956.1"/>
    <property type="molecule type" value="Genomic_DNA"/>
</dbReference>
<feature type="repeat" description="WD" evidence="4">
    <location>
        <begin position="113"/>
        <end position="154"/>
    </location>
</feature>
<dbReference type="PANTHER" id="PTHR22852:SF0">
    <property type="entry name" value="DENTICLELESS PROTEIN HOMOLOG"/>
    <property type="match status" value="1"/>
</dbReference>
<gene>
    <name evidence="5" type="ORF">RRG08_043641</name>
</gene>
<dbReference type="InterPro" id="IPR015943">
    <property type="entry name" value="WD40/YVTN_repeat-like_dom_sf"/>
</dbReference>
<comment type="caution">
    <text evidence="5">The sequence shown here is derived from an EMBL/GenBank/DDBJ whole genome shotgun (WGS) entry which is preliminary data.</text>
</comment>
<comment type="pathway">
    <text evidence="1">Protein modification; protein ubiquitination.</text>
</comment>
<sequence length="180" mass="19998">MHKISRDFITISDMLCKYLLSRESLGVTTSRFPLFSHVPVARVDLSFMLKDFKNFTSDESSTVDNDGMYVPPLACAFAKMQQHQHIVGVVDEDGFLVLYNTLKTGNASVIKTWQAHTNAVFDVEWLQQEDKILTGSGDQTIALHDVLTSSKLDTFKGHASSIKSISSHTSNDDDIVALGR</sequence>
<accession>A0AAE0ZVU8</accession>
<dbReference type="AlphaFoldDB" id="A0AAE0ZVU8"/>
<name>A0AAE0ZVU8_9GAST</name>
<dbReference type="SUPFAM" id="SSF50978">
    <property type="entry name" value="WD40 repeat-like"/>
    <property type="match status" value="1"/>
</dbReference>
<dbReference type="GO" id="GO:0030674">
    <property type="term" value="F:protein-macromolecule adaptor activity"/>
    <property type="evidence" value="ECO:0007669"/>
    <property type="project" value="TreeGrafter"/>
</dbReference>
<dbReference type="Pfam" id="PF00400">
    <property type="entry name" value="WD40"/>
    <property type="match status" value="1"/>
</dbReference>
<evidence type="ECO:0000256" key="4">
    <source>
        <dbReference type="PROSITE-ProRule" id="PRU00221"/>
    </source>
</evidence>
<evidence type="ECO:0000256" key="1">
    <source>
        <dbReference type="ARBA" id="ARBA00004906"/>
    </source>
</evidence>
<protein>
    <submittedName>
        <fullName evidence="5">Uncharacterized protein</fullName>
    </submittedName>
</protein>
<dbReference type="GO" id="GO:0005634">
    <property type="term" value="C:nucleus"/>
    <property type="evidence" value="ECO:0007669"/>
    <property type="project" value="TreeGrafter"/>
</dbReference>
<dbReference type="InterPro" id="IPR001680">
    <property type="entry name" value="WD40_rpt"/>
</dbReference>
<dbReference type="InterPro" id="IPR051865">
    <property type="entry name" value="WD-repeat_CDT2_adapter"/>
</dbReference>
<dbReference type="Gene3D" id="2.130.10.10">
    <property type="entry name" value="YVTN repeat-like/Quinoprotein amine dehydrogenase"/>
    <property type="match status" value="1"/>
</dbReference>
<evidence type="ECO:0000313" key="5">
    <source>
        <dbReference type="EMBL" id="KAK3775956.1"/>
    </source>
</evidence>
<evidence type="ECO:0000313" key="6">
    <source>
        <dbReference type="Proteomes" id="UP001283361"/>
    </source>
</evidence>
<reference evidence="5" key="1">
    <citation type="journal article" date="2023" name="G3 (Bethesda)">
        <title>A reference genome for the long-term kleptoplast-retaining sea slug Elysia crispata morphotype clarki.</title>
        <authorList>
            <person name="Eastman K.E."/>
            <person name="Pendleton A.L."/>
            <person name="Shaikh M.A."/>
            <person name="Suttiyut T."/>
            <person name="Ogas R."/>
            <person name="Tomko P."/>
            <person name="Gavelis G."/>
            <person name="Widhalm J.R."/>
            <person name="Wisecaver J.H."/>
        </authorList>
    </citation>
    <scope>NUCLEOTIDE SEQUENCE</scope>
    <source>
        <strain evidence="5">ECLA1</strain>
    </source>
</reference>
<dbReference type="GO" id="GO:0043161">
    <property type="term" value="P:proteasome-mediated ubiquitin-dependent protein catabolic process"/>
    <property type="evidence" value="ECO:0007669"/>
    <property type="project" value="TreeGrafter"/>
</dbReference>
<evidence type="ECO:0000256" key="2">
    <source>
        <dbReference type="ARBA" id="ARBA00022786"/>
    </source>
</evidence>
<dbReference type="Proteomes" id="UP001283361">
    <property type="component" value="Unassembled WGS sequence"/>
</dbReference>
<keyword evidence="4" id="KW-0853">WD repeat</keyword>